<evidence type="ECO:0000256" key="5">
    <source>
        <dbReference type="ARBA" id="ARBA00022741"/>
    </source>
</evidence>
<feature type="binding site" evidence="7">
    <location>
        <position position="260"/>
    </location>
    <ligand>
        <name>3',5'-cyclic AMP</name>
        <dbReference type="ChEBI" id="CHEBI:58165"/>
        <label>2</label>
    </ligand>
</feature>
<reference evidence="11" key="3">
    <citation type="journal article" date="2021" name="Int. J. Parasitol.">
        <title>Comparative analysis of gene expression between Babesia bovis blood stages and kinetes allowed by improved genome annotation.</title>
        <authorList>
            <person name="Ueti M.W."/>
            <person name="Johnson W.C."/>
            <person name="Kappmeyer L.S."/>
            <person name="Herndon D.R."/>
            <person name="Mousel M.R."/>
            <person name="Reif K.E."/>
            <person name="Taus N.S."/>
            <person name="Ifeonu O.O."/>
            <person name="Silva J.C."/>
            <person name="Suarez C.E."/>
            <person name="Brayton K.A."/>
        </authorList>
    </citation>
    <scope>NUCLEOTIDE SEQUENCE [LARGE SCALE GENOMIC DNA]</scope>
</reference>
<dbReference type="InterPro" id="IPR000595">
    <property type="entry name" value="cNMP-bd_dom"/>
</dbReference>
<evidence type="ECO:0000313" key="10">
    <source>
        <dbReference type="EMBL" id="EDO06494.1"/>
    </source>
</evidence>
<dbReference type="GO" id="GO:0016301">
    <property type="term" value="F:kinase activity"/>
    <property type="evidence" value="ECO:0007669"/>
    <property type="project" value="UniProtKB-KW"/>
</dbReference>
<dbReference type="GO" id="GO:0005829">
    <property type="term" value="C:cytosol"/>
    <property type="evidence" value="ECO:0007669"/>
    <property type="project" value="TreeGrafter"/>
</dbReference>
<dbReference type="eggNOG" id="KOG1113">
    <property type="taxonomic scope" value="Eukaryota"/>
</dbReference>
<dbReference type="GeneID" id="5478295"/>
<dbReference type="InterPro" id="IPR050503">
    <property type="entry name" value="cAMP-dep_PK_reg_su-like"/>
</dbReference>
<keyword evidence="3 7" id="KW-0116">cAMP-binding</keyword>
<evidence type="ECO:0000256" key="4">
    <source>
        <dbReference type="ARBA" id="ARBA00022737"/>
    </source>
</evidence>
<dbReference type="AlphaFoldDB" id="A7AU83"/>
<dbReference type="PROSITE" id="PS00888">
    <property type="entry name" value="CNMP_BINDING_1"/>
    <property type="match status" value="2"/>
</dbReference>
<feature type="domain" description="Cyclic nucleotide-binding" evidence="9">
    <location>
        <begin position="63"/>
        <end position="184"/>
    </location>
</feature>
<reference evidence="11" key="2">
    <citation type="journal article" date="2020" name="Data Brief">
        <title>Transcriptome dataset of Babesia bovis life stages within vertebrate and invertebrate hosts.</title>
        <authorList>
            <person name="Ueti M.W."/>
            <person name="Johnson W.C."/>
            <person name="Kappmeyer L.S."/>
            <person name="Herndon D.R."/>
            <person name="Mousel M.R."/>
            <person name="Reif K.E."/>
            <person name="Taus N.S."/>
            <person name="Ifeonu O.O."/>
            <person name="Silva J.C."/>
            <person name="Suarez C.E."/>
            <person name="Brayton K.A."/>
        </authorList>
    </citation>
    <scope>NUCLEOTIDE SEQUENCE [LARGE SCALE GENOMIC DNA]</scope>
</reference>
<evidence type="ECO:0000256" key="3">
    <source>
        <dbReference type="ARBA" id="ARBA00022566"/>
    </source>
</evidence>
<dbReference type="InterPro" id="IPR018490">
    <property type="entry name" value="cNMP-bd_dom_sf"/>
</dbReference>
<keyword evidence="8" id="KW-0175">Coiled coil</keyword>
<reference evidence="10 11" key="1">
    <citation type="journal article" date="2007" name="PLoS Pathog.">
        <title>Genome sequence of Babesia bovis and comparative analysis of apicomplexan hemoprotozoa.</title>
        <authorList>
            <person name="Brayton K.A."/>
            <person name="Lau A.O.T."/>
            <person name="Herndon D.R."/>
            <person name="Hannick L."/>
            <person name="Kappmeyer L.S."/>
            <person name="Berens S.J."/>
            <person name="Bidwell S.L."/>
            <person name="Brown W.C."/>
            <person name="Crabtree J."/>
            <person name="Fadrosh D."/>
            <person name="Feldblum T."/>
            <person name="Forberger H.A."/>
            <person name="Haas B.J."/>
            <person name="Howell J.M."/>
            <person name="Khouri H."/>
            <person name="Koo H."/>
            <person name="Mann D.J."/>
            <person name="Norimine J."/>
            <person name="Paulsen I.T."/>
            <person name="Radune D."/>
            <person name="Ren Q."/>
            <person name="Smith R.K. Jr."/>
            <person name="Suarez C.E."/>
            <person name="White O."/>
            <person name="Wortman J.R."/>
            <person name="Knowles D.P. Jr."/>
            <person name="McElwain T.F."/>
            <person name="Nene V.M."/>
        </authorList>
    </citation>
    <scope>NUCLEOTIDE SEQUENCE [LARGE SCALE GENOMIC DNA]</scope>
    <source>
        <strain evidence="10">T2Bo</strain>
    </source>
</reference>
<evidence type="ECO:0000313" key="11">
    <source>
        <dbReference type="Proteomes" id="UP000002173"/>
    </source>
</evidence>
<dbReference type="Proteomes" id="UP000002173">
    <property type="component" value="Unassembled WGS sequence"/>
</dbReference>
<keyword evidence="2" id="KW-0597">Phosphoprotein</keyword>
<accession>A7AU83</accession>
<proteinExistence type="inferred from homology"/>
<feature type="binding site" evidence="7">
    <location>
        <position position="143"/>
    </location>
    <ligand>
        <name>3',5'-cyclic AMP</name>
        <dbReference type="ChEBI" id="CHEBI:58165"/>
        <label>1</label>
    </ligand>
</feature>
<gene>
    <name evidence="10" type="ORF">BBOV_II005430</name>
</gene>
<dbReference type="FunCoup" id="A7AU83">
    <property type="interactions" value="36"/>
</dbReference>
<dbReference type="SUPFAM" id="SSF51206">
    <property type="entry name" value="cAMP-binding domain-like"/>
    <property type="match status" value="2"/>
</dbReference>
<dbReference type="PIRSF" id="PIRSF000548">
    <property type="entry name" value="PK_regulatory"/>
    <property type="match status" value="1"/>
</dbReference>
<dbReference type="Gene3D" id="2.60.120.10">
    <property type="entry name" value="Jelly Rolls"/>
    <property type="match status" value="2"/>
</dbReference>
<keyword evidence="10" id="KW-0808">Transferase</keyword>
<evidence type="ECO:0000256" key="6">
    <source>
        <dbReference type="ARBA" id="ARBA00023149"/>
    </source>
</evidence>
<dbReference type="Pfam" id="PF00027">
    <property type="entry name" value="cNMP_binding"/>
    <property type="match status" value="2"/>
</dbReference>
<dbReference type="GO" id="GO:0004862">
    <property type="term" value="F:cAMP-dependent protein kinase inhibitor activity"/>
    <property type="evidence" value="ECO:0007669"/>
    <property type="project" value="TreeGrafter"/>
</dbReference>
<dbReference type="KEGG" id="bbo:BBOV_II005430"/>
<dbReference type="RefSeq" id="XP_001610062.1">
    <property type="nucleotide sequence ID" value="XM_001610012.1"/>
</dbReference>
<evidence type="ECO:0000259" key="9">
    <source>
        <dbReference type="PROSITE" id="PS50042"/>
    </source>
</evidence>
<feature type="coiled-coil region" evidence="8">
    <location>
        <begin position="288"/>
        <end position="315"/>
    </location>
</feature>
<dbReference type="GO" id="GO:0034236">
    <property type="term" value="F:protein kinase A catalytic subunit binding"/>
    <property type="evidence" value="ECO:0007669"/>
    <property type="project" value="TreeGrafter"/>
</dbReference>
<organism evidence="10 11">
    <name type="scientific">Babesia bovis</name>
    <dbReference type="NCBI Taxonomy" id="5865"/>
    <lineage>
        <taxon>Eukaryota</taxon>
        <taxon>Sar</taxon>
        <taxon>Alveolata</taxon>
        <taxon>Apicomplexa</taxon>
        <taxon>Aconoidasida</taxon>
        <taxon>Piroplasmida</taxon>
        <taxon>Babesiidae</taxon>
        <taxon>Babesia</taxon>
    </lineage>
</organism>
<dbReference type="PRINTS" id="PR00103">
    <property type="entry name" value="CAMPKINASE"/>
</dbReference>
<evidence type="ECO:0000256" key="8">
    <source>
        <dbReference type="SAM" id="Coils"/>
    </source>
</evidence>
<keyword evidence="5 7" id="KW-0547">Nucleotide-binding</keyword>
<evidence type="ECO:0000256" key="2">
    <source>
        <dbReference type="ARBA" id="ARBA00022553"/>
    </source>
</evidence>
<comment type="similarity">
    <text evidence="1">Belongs to the cAMP-dependent kinase regulatory chain family.</text>
</comment>
<dbReference type="InParanoid" id="A7AU83"/>
<dbReference type="VEuPathDB" id="PiroplasmaDB:BBOV_II005430"/>
<feature type="binding site" evidence="7">
    <location>
        <position position="134"/>
    </location>
    <ligand>
        <name>3',5'-cyclic AMP</name>
        <dbReference type="ChEBI" id="CHEBI:58165"/>
        <label>1</label>
    </ligand>
</feature>
<comment type="caution">
    <text evidence="10">The sequence shown here is derived from an EMBL/GenBank/DDBJ whole genome shotgun (WGS) entry which is preliminary data.</text>
</comment>
<protein>
    <submittedName>
        <fullName evidence="10">cAMP-dependent protein kinase regulatory subunit, putative</fullName>
    </submittedName>
</protein>
<feature type="binding site" evidence="7">
    <location>
        <position position="251"/>
    </location>
    <ligand>
        <name>3',5'-cyclic AMP</name>
        <dbReference type="ChEBI" id="CHEBI:58165"/>
        <label>2</label>
    </ligand>
</feature>
<dbReference type="PROSITE" id="PS50042">
    <property type="entry name" value="CNMP_BINDING_3"/>
    <property type="match status" value="2"/>
</dbReference>
<dbReference type="EMBL" id="AAXT01000003">
    <property type="protein sequence ID" value="EDO06494.1"/>
    <property type="molecule type" value="Genomic_DNA"/>
</dbReference>
<keyword evidence="4" id="KW-0677">Repeat</keyword>
<keyword evidence="11" id="KW-1185">Reference proteome</keyword>
<feature type="domain" description="Cyclic nucleotide-binding" evidence="9">
    <location>
        <begin position="187"/>
        <end position="301"/>
    </location>
</feature>
<dbReference type="PANTHER" id="PTHR11635">
    <property type="entry name" value="CAMP-DEPENDENT PROTEIN KINASE REGULATORY CHAIN"/>
    <property type="match status" value="1"/>
</dbReference>
<evidence type="ECO:0000256" key="7">
    <source>
        <dbReference type="PIRSR" id="PIRSR000548-1"/>
    </source>
</evidence>
<dbReference type="CDD" id="cd00038">
    <property type="entry name" value="CAP_ED"/>
    <property type="match status" value="2"/>
</dbReference>
<keyword evidence="10" id="KW-0418">Kinase</keyword>
<keyword evidence="6 7" id="KW-0114">cAMP</keyword>
<dbReference type="InterPro" id="IPR012198">
    <property type="entry name" value="cAMP_dep_PK_reg_su"/>
</dbReference>
<name>A7AU83_BABBO</name>
<evidence type="ECO:0000256" key="1">
    <source>
        <dbReference type="ARBA" id="ARBA00005753"/>
    </source>
</evidence>
<dbReference type="SMART" id="SM00100">
    <property type="entry name" value="cNMP"/>
    <property type="match status" value="2"/>
</dbReference>
<dbReference type="PANTHER" id="PTHR11635:SF152">
    <property type="entry name" value="CAMP-DEPENDENT PROTEIN KINASE TYPE I REGULATORY SUBUNIT-RELATED"/>
    <property type="match status" value="1"/>
</dbReference>
<dbReference type="GO" id="GO:0030552">
    <property type="term" value="F:cAMP binding"/>
    <property type="evidence" value="ECO:0007669"/>
    <property type="project" value="UniProtKB-KW"/>
</dbReference>
<sequence length="317" mass="34826">MSTDDIDAISAEAIRFARARNRVSISAEVFGAYNNPDLFVAPVHEKTPEQATRIKETVLKCFLFSSVDAKDIDTLVKAFESSDVSAGTKVIQQGDPGDKLYLIESGTARFTKTSAATEQVHDLGTAGEGGCFGELALMYNAPRACSVVAETDMKLWSLDRSTFNHIVRNAVIKKREKYDSLLQSVALLSNLDPYDRCRLADALTEKTFVDEDIIVEGDKGTSVFMILEGNAEAYCQGKLVKSYSEGGYFGEIALIAQTPRASTVKAKGKCVVAELERESCVTLLGPMEECFRDNLKEYQKVLAELNIENKNLESVKI</sequence>
<dbReference type="OMA" id="YELYMNA"/>
<dbReference type="InterPro" id="IPR014710">
    <property type="entry name" value="RmlC-like_jellyroll"/>
</dbReference>
<dbReference type="InterPro" id="IPR018488">
    <property type="entry name" value="cNMP-bd_CS"/>
</dbReference>
<dbReference type="GO" id="GO:0005952">
    <property type="term" value="C:cAMP-dependent protein kinase complex"/>
    <property type="evidence" value="ECO:0007669"/>
    <property type="project" value="InterPro"/>
</dbReference>
<dbReference type="STRING" id="5865.A7AU83"/>